<accession>A0A387BII8</accession>
<evidence type="ECO:0000313" key="3">
    <source>
        <dbReference type="Proteomes" id="UP000275069"/>
    </source>
</evidence>
<evidence type="ECO:0000313" key="2">
    <source>
        <dbReference type="EMBL" id="AYG03885.1"/>
    </source>
</evidence>
<feature type="domain" description="PIN" evidence="1">
    <location>
        <begin position="828"/>
        <end position="967"/>
    </location>
</feature>
<evidence type="ECO:0000259" key="1">
    <source>
        <dbReference type="Pfam" id="PF20698"/>
    </source>
</evidence>
<reference evidence="2 3" key="1">
    <citation type="submission" date="2018-09" db="EMBL/GenBank/DDBJ databases">
        <title>Genome sequencing of strain 2DFW10M-5.</title>
        <authorList>
            <person name="Heo J."/>
            <person name="Kim S.-J."/>
            <person name="Kwon S.-W."/>
        </authorList>
    </citation>
    <scope>NUCLEOTIDE SEQUENCE [LARGE SCALE GENOMIC DNA]</scope>
    <source>
        <strain evidence="2 3">2DFW10M-5</strain>
    </source>
</reference>
<keyword evidence="3" id="KW-1185">Reference proteome</keyword>
<dbReference type="InterPro" id="IPR011990">
    <property type="entry name" value="TPR-like_helical_dom_sf"/>
</dbReference>
<sequence>MMDTLLGKLLELVGRLLRKLSFTWRVAHQVQVTAAEDGYAVSATALRAVLRERAVRAAVKRRKPGDIVRAKHRLATVRAIHADGSRLSSDKLFELSRTAYLGASEQAERDLGIRDEMTSGFAALTLDGGAREPLWQANLARISPPLAADLSVLRRVLGDPVDKLLHLLVNSPNRSEQLSAWTAARPEWLPFEGSLLGWLGELSVEIGAAAAARHWFQAAVSAGAAPTEYWRARLLLVESSKTDQEKLASVADIVTHPLLAALTTGRLEDRIEYLREWDTRSQMQASLRAALIVDCLADLRNFDEAIHYGTTAYREESFGGAGINAVEAYIRRSGYHHGSHAPDLTSALSLALEIRNARRRWGLTAGTAVAKAVKAAVMLADIELAFSLARPPEATPEEAMHPDVRREAIVAMGLLGNVPGAKDLVDESTPEWIRLQVASFEAEALNDQDGANELLARAIDAVDDWSQKAQLAFRLASRGVVHPFIDELRADNPETAEELEIAAGLYAGTPGAEARAKARAIERPTIAFSLITFFEKSGRRRDVIFVAEQAAAAWVDPELWLKAAHTHLLERESRLAIDRATKALDAGGASWGNRAGAYRVQVEAASSIGDWTTALASAQMLLRLDPSSTSAQWAVVRIRRNSGDVDQAYLDWKVGKPGPRPRIPDEAMTWLEMFRLHGSEMATLREFFEVANGFAENSDVRNMALGALLSAPITEPVEELNFNALLQRFERDYPGQSPVRALTIEEGADATAIIAALDEAVGTREKTLKPLDEGITKGTLPIGFAARPAGKHVAELLNIRHKSPRYAGSLRPDDEFQAIALALSLGAVVDVTALFTLALLREANADLLIAKLPELTTASEQMLDAVAAREAFNRAPGGTFFSSTADRAATFALADPIEHDQQRRTAVRLVSLFLRSSRQSGWPYVTSFAEHIGGGADGIWLASLDLAVKTDRPLWCDDAATRAVAREMGADTFGTPALVEYLRRDGTIPSGEANQLDAELIHNWTIGVAYRNAVIDEVSQIDQMAPEGLAAWILHGGPDNALEKVDFVVHAMGAVVALPDQLAGWTAIAFKYLADVAGSPSAVLDNHTNLLHRLLLQPWLGPSSLVFVVDAGHREAGALWGEAFERGFRLMFSQIAQQIGHESAANYALGLVAQLEPRDRQLALAVILSP</sequence>
<name>A0A387BII8_9MICO</name>
<gene>
    <name evidence="2" type="ORF">D7I44_10295</name>
</gene>
<dbReference type="SUPFAM" id="SSF48452">
    <property type="entry name" value="TPR-like"/>
    <property type="match status" value="1"/>
</dbReference>
<protein>
    <recommendedName>
        <fullName evidence="1">PIN domain-containing protein</fullName>
    </recommendedName>
</protein>
<dbReference type="OrthoDB" id="5140156at2"/>
<dbReference type="Proteomes" id="UP000275069">
    <property type="component" value="Chromosome"/>
</dbReference>
<proteinExistence type="predicted"/>
<dbReference type="InterPro" id="IPR048987">
    <property type="entry name" value="PIN-TPR-GreABC"/>
</dbReference>
<dbReference type="Gene3D" id="1.25.40.10">
    <property type="entry name" value="Tetratricopeptide repeat domain"/>
    <property type="match status" value="1"/>
</dbReference>
<dbReference type="AlphaFoldDB" id="A0A387BII8"/>
<dbReference type="Pfam" id="PF20698">
    <property type="entry name" value="PIN-TPR-GreABC"/>
    <property type="match status" value="1"/>
</dbReference>
<dbReference type="KEGG" id="gry:D7I44_10295"/>
<dbReference type="EMBL" id="CP032624">
    <property type="protein sequence ID" value="AYG03885.1"/>
    <property type="molecule type" value="Genomic_DNA"/>
</dbReference>
<organism evidence="2 3">
    <name type="scientific">Gryllotalpicola protaetiae</name>
    <dbReference type="NCBI Taxonomy" id="2419771"/>
    <lineage>
        <taxon>Bacteria</taxon>
        <taxon>Bacillati</taxon>
        <taxon>Actinomycetota</taxon>
        <taxon>Actinomycetes</taxon>
        <taxon>Micrococcales</taxon>
        <taxon>Microbacteriaceae</taxon>
        <taxon>Gryllotalpicola</taxon>
    </lineage>
</organism>